<evidence type="ECO:0000256" key="1">
    <source>
        <dbReference type="SAM" id="Coils"/>
    </source>
</evidence>
<dbReference type="EMBL" id="BLIY01000007">
    <property type="protein sequence ID" value="GFE53661.1"/>
    <property type="molecule type" value="Genomic_DNA"/>
</dbReference>
<evidence type="ECO:0000313" key="3">
    <source>
        <dbReference type="EMBL" id="GFE53661.1"/>
    </source>
</evidence>
<dbReference type="InterPro" id="IPR051002">
    <property type="entry name" value="UBA_autophagy_assoc_protein"/>
</dbReference>
<feature type="compositionally biased region" description="Polar residues" evidence="2">
    <location>
        <begin position="517"/>
        <end position="532"/>
    </location>
</feature>
<proteinExistence type="predicted"/>
<name>A0A9W5TA94_BABOV</name>
<protein>
    <submittedName>
        <fullName evidence="3">Cingulin-like 1, putative</fullName>
    </submittedName>
</protein>
<sequence>MSTEEKYKELKRKYATLKGAVKQFHEEFERTKAELSAKSDSCVELEEQNQQLKKAYDDLTAEVSFIKSRKPVKASSSTWENALTLIKKGAQSASSDADEDTSLLYNEVMSLKTQLESSSHEKEELLKQNHALRNDNDKQAFEYNATVTELKERILALEGILKDLQDNLTSCEYRASRSASEIVTLNSTLASRNKRLEKLEDTLDSERRNHIRFVTSLEHKLRTKVMYDLRRLPLVNTFNVYHHRHMHNWSLFRHSVCDIRNSVYDSLISMFSSWHSAMRFIRCPHVVTESLLQRSPMHSASNSPALDSSFPSLDTKLDNPVDQDGYNSDHFSAPDRVTDQPLTTASSDHPVLDDGSIPPSLLGRPNDGHIWSALESYRKLSESTLSELLTELTALKTNNFTSISSCRRVAQVIRKLSYNQRLYLCLEEYVCPYNDDDIAPTAPRRSRHGPQVFIRCLRDLCLVISKLFTYIDYSFERIEDMVESELSDLVDILSSELLPGTNTLSAPADATLDSDTETTATSYQWDTNTNSPDVVDPTDYSSAQTPRPSNRTSTEELTSLRPLRSLSRRLLSILKEILSVINVFKSVVSHRLCYPKLASGFFLPLSGGSPEIVDLGSAVSSLETHLSCITEDIISLMLRGSLQSKRDSLCWSPTSSNLRRFDAHSTNAPLALTTTSEVLYSLSTTSLLSHITKANQDLLHSPERVSLSTVATSLRLAGEKRREFISCNERLRSITEELMAERTRCKSLESQLSDTRASHQDERLISDFERLLSRYRFHDSRAFIGPDSSLQSTYHQLMDELHSLREDSGKKVKKLCVYVRHLVKSVELLEDSNRQLRDSMKHYLEQYEEARSSSEVMALNYKEQLALMSEHISELNNTIVKAEYRVSELLELRMMCPACRTVCALADVVSAKFRGGCTSCSRRLVKRPD</sequence>
<keyword evidence="1" id="KW-0175">Coiled coil</keyword>
<dbReference type="Proteomes" id="UP001057455">
    <property type="component" value="Unassembled WGS sequence"/>
</dbReference>
<feature type="region of interest" description="Disordered" evidence="2">
    <location>
        <begin position="504"/>
        <end position="556"/>
    </location>
</feature>
<feature type="region of interest" description="Disordered" evidence="2">
    <location>
        <begin position="297"/>
        <end position="350"/>
    </location>
</feature>
<evidence type="ECO:0000256" key="2">
    <source>
        <dbReference type="SAM" id="MobiDB-lite"/>
    </source>
</evidence>
<feature type="coiled-coil region" evidence="1">
    <location>
        <begin position="7"/>
        <end position="69"/>
    </location>
</feature>
<dbReference type="PANTHER" id="PTHR31915">
    <property type="entry name" value="SKICH DOMAIN-CONTAINING PROTEIN"/>
    <property type="match status" value="1"/>
</dbReference>
<feature type="coiled-coil region" evidence="1">
    <location>
        <begin position="108"/>
        <end position="209"/>
    </location>
</feature>
<gene>
    <name evidence="3" type="ORF">BaOVIS_010650</name>
</gene>
<accession>A0A9W5TA94</accession>
<evidence type="ECO:0000313" key="4">
    <source>
        <dbReference type="Proteomes" id="UP001057455"/>
    </source>
</evidence>
<feature type="compositionally biased region" description="Polar residues" evidence="2">
    <location>
        <begin position="297"/>
        <end position="312"/>
    </location>
</feature>
<feature type="coiled-coil region" evidence="1">
    <location>
        <begin position="826"/>
        <end position="892"/>
    </location>
</feature>
<organism evidence="3 4">
    <name type="scientific">Babesia ovis</name>
    <dbReference type="NCBI Taxonomy" id="5869"/>
    <lineage>
        <taxon>Eukaryota</taxon>
        <taxon>Sar</taxon>
        <taxon>Alveolata</taxon>
        <taxon>Apicomplexa</taxon>
        <taxon>Aconoidasida</taxon>
        <taxon>Piroplasmida</taxon>
        <taxon>Babesiidae</taxon>
        <taxon>Babesia</taxon>
    </lineage>
</organism>
<dbReference type="PANTHER" id="PTHR31915:SF6">
    <property type="entry name" value="SKICH DOMAIN-CONTAINING PROTEIN"/>
    <property type="match status" value="1"/>
</dbReference>
<dbReference type="OrthoDB" id="365146at2759"/>
<keyword evidence="4" id="KW-1185">Reference proteome</keyword>
<comment type="caution">
    <text evidence="3">The sequence shown here is derived from an EMBL/GenBank/DDBJ whole genome shotgun (WGS) entry which is preliminary data.</text>
</comment>
<feature type="compositionally biased region" description="Polar residues" evidence="2">
    <location>
        <begin position="539"/>
        <end position="556"/>
    </location>
</feature>
<reference evidence="3" key="1">
    <citation type="submission" date="2019-12" db="EMBL/GenBank/DDBJ databases">
        <title>Genome sequence of Babesia ovis.</title>
        <authorList>
            <person name="Yamagishi J."/>
            <person name="Sevinc F."/>
            <person name="Xuan X."/>
        </authorList>
    </citation>
    <scope>NUCLEOTIDE SEQUENCE</scope>
    <source>
        <strain evidence="3">Selcuk</strain>
    </source>
</reference>
<dbReference type="AlphaFoldDB" id="A0A9W5TA94"/>